<evidence type="ECO:0000259" key="6">
    <source>
        <dbReference type="Pfam" id="PF01207"/>
    </source>
</evidence>
<gene>
    <name evidence="7" type="ORF">DGMP_06830</name>
</gene>
<evidence type="ECO:0000256" key="5">
    <source>
        <dbReference type="PIRNR" id="PIRNR006621"/>
    </source>
</evidence>
<dbReference type="InterPro" id="IPR001269">
    <property type="entry name" value="DUS_fam"/>
</dbReference>
<protein>
    <recommendedName>
        <fullName evidence="5">tRNA-dihydrouridine synthase</fullName>
        <ecNumber evidence="5">1.3.1.-</ecNumber>
    </recommendedName>
</protein>
<dbReference type="Pfam" id="PF01207">
    <property type="entry name" value="Dus"/>
    <property type="match status" value="1"/>
</dbReference>
<keyword evidence="1 5" id="KW-0285">Flavoprotein</keyword>
<reference evidence="7" key="1">
    <citation type="submission" date="2020-09" db="EMBL/GenBank/DDBJ databases">
        <title>Desulfogranum mesoprofundum gen. nov., sp. nov., a novel mesophilic, sulfate-reducing chemolithoautotroph isolated from a deep-sea hydrothermal vent chimney in the Suiyo Seamount.</title>
        <authorList>
            <person name="Hashimoto Y."/>
            <person name="Nakagawa S."/>
        </authorList>
    </citation>
    <scope>NUCLEOTIDE SEQUENCE</scope>
    <source>
        <strain evidence="7">KT2</strain>
    </source>
</reference>
<comment type="cofactor">
    <cofactor evidence="5">
        <name>FMN</name>
        <dbReference type="ChEBI" id="CHEBI:58210"/>
    </cofactor>
</comment>
<dbReference type="InterPro" id="IPR035587">
    <property type="entry name" value="DUS-like_FMN-bd"/>
</dbReference>
<dbReference type="GO" id="GO:0003723">
    <property type="term" value="F:RNA binding"/>
    <property type="evidence" value="ECO:0007669"/>
    <property type="project" value="TreeGrafter"/>
</dbReference>
<comment type="function">
    <text evidence="5">Catalyzes the synthesis of 5,6-dihydrouridine (D), a modified base found in the D-loop of most tRNAs, via the reduction of the C5-C6 double bond in target uridines.</text>
</comment>
<sequence length="319" mass="37077">MDTSQNSRQPFIYLAPIRGVTDVLFRNTFFRHFNGIDAAVAPFINPQKNCQYNDRMLQDILPETNNIPPIPQLLHTDPDDFLVLAGRLADLGYCHINWNLGCPAPMVARKKRGSGLLPYPEKILFLLEKVTSRTQMKLSIKTRLGYQQKEELFHLLPRLNDFPLKEIIIHTRLGKQQYRGQTDPKSFATCLELSHHILVYNGDITTRNGFTELAHHFPDTSTWMIGRGLLMNPFLAEEIKGLQSENREERRTRLFAFHEELYTGYRERLSGPGHLLGRMKQLWLYLIASFPEKKKPFKKLKKSSTVYAFEESIREIFDL</sequence>
<dbReference type="RefSeq" id="WP_228856165.1">
    <property type="nucleotide sequence ID" value="NZ_AP024086.1"/>
</dbReference>
<evidence type="ECO:0000313" key="7">
    <source>
        <dbReference type="EMBL" id="BCL59990.1"/>
    </source>
</evidence>
<dbReference type="KEGG" id="dbk:DGMP_06830"/>
<name>A0A8D5JND0_9BACT</name>
<feature type="domain" description="DUS-like FMN-binding" evidence="6">
    <location>
        <begin position="14"/>
        <end position="252"/>
    </location>
</feature>
<dbReference type="PIRSF" id="PIRSF006621">
    <property type="entry name" value="Dus"/>
    <property type="match status" value="1"/>
</dbReference>
<dbReference type="AlphaFoldDB" id="A0A8D5JND0"/>
<keyword evidence="8" id="KW-1185">Reference proteome</keyword>
<dbReference type="PANTHER" id="PTHR45846">
    <property type="entry name" value="TRNA-DIHYDROURIDINE(47) SYNTHASE [NAD(P)(+)]-LIKE"/>
    <property type="match status" value="1"/>
</dbReference>
<dbReference type="Proteomes" id="UP000826725">
    <property type="component" value="Chromosome"/>
</dbReference>
<dbReference type="EC" id="1.3.1.-" evidence="5"/>
<accession>A0A8D5JND0</accession>
<comment type="similarity">
    <text evidence="5">Belongs to the dus family.</text>
</comment>
<evidence type="ECO:0000256" key="2">
    <source>
        <dbReference type="ARBA" id="ARBA00022643"/>
    </source>
</evidence>
<evidence type="ECO:0000313" key="8">
    <source>
        <dbReference type="Proteomes" id="UP000826725"/>
    </source>
</evidence>
<evidence type="ECO:0000256" key="3">
    <source>
        <dbReference type="ARBA" id="ARBA00022694"/>
    </source>
</evidence>
<dbReference type="GO" id="GO:0017150">
    <property type="term" value="F:tRNA dihydrouridine synthase activity"/>
    <property type="evidence" value="ECO:0007669"/>
    <property type="project" value="TreeGrafter"/>
</dbReference>
<keyword evidence="3 5" id="KW-0819">tRNA processing</keyword>
<dbReference type="CDD" id="cd02801">
    <property type="entry name" value="DUS_like_FMN"/>
    <property type="match status" value="1"/>
</dbReference>
<dbReference type="EMBL" id="AP024086">
    <property type="protein sequence ID" value="BCL59990.1"/>
    <property type="molecule type" value="Genomic_DNA"/>
</dbReference>
<organism evidence="7 8">
    <name type="scientific">Desulfomarina profundi</name>
    <dbReference type="NCBI Taxonomy" id="2772557"/>
    <lineage>
        <taxon>Bacteria</taxon>
        <taxon>Pseudomonadati</taxon>
        <taxon>Thermodesulfobacteriota</taxon>
        <taxon>Desulfobulbia</taxon>
        <taxon>Desulfobulbales</taxon>
        <taxon>Desulfobulbaceae</taxon>
        <taxon>Desulfomarina</taxon>
    </lineage>
</organism>
<evidence type="ECO:0000256" key="4">
    <source>
        <dbReference type="ARBA" id="ARBA00023002"/>
    </source>
</evidence>
<dbReference type="PANTHER" id="PTHR45846:SF1">
    <property type="entry name" value="TRNA-DIHYDROURIDINE(47) SYNTHASE [NAD(P)(+)]-LIKE"/>
    <property type="match status" value="1"/>
</dbReference>
<keyword evidence="4 5" id="KW-0560">Oxidoreductase</keyword>
<evidence type="ECO:0000256" key="1">
    <source>
        <dbReference type="ARBA" id="ARBA00022630"/>
    </source>
</evidence>
<keyword evidence="2 5" id="KW-0288">FMN</keyword>
<proteinExistence type="inferred from homology"/>